<evidence type="ECO:0000313" key="2">
    <source>
        <dbReference type="EMBL" id="GJT73677.1"/>
    </source>
</evidence>
<organism evidence="2 3">
    <name type="scientific">Tanacetum coccineum</name>
    <dbReference type="NCBI Taxonomy" id="301880"/>
    <lineage>
        <taxon>Eukaryota</taxon>
        <taxon>Viridiplantae</taxon>
        <taxon>Streptophyta</taxon>
        <taxon>Embryophyta</taxon>
        <taxon>Tracheophyta</taxon>
        <taxon>Spermatophyta</taxon>
        <taxon>Magnoliopsida</taxon>
        <taxon>eudicotyledons</taxon>
        <taxon>Gunneridae</taxon>
        <taxon>Pentapetalae</taxon>
        <taxon>asterids</taxon>
        <taxon>campanulids</taxon>
        <taxon>Asterales</taxon>
        <taxon>Asteraceae</taxon>
        <taxon>Asteroideae</taxon>
        <taxon>Anthemideae</taxon>
        <taxon>Anthemidinae</taxon>
        <taxon>Tanacetum</taxon>
    </lineage>
</organism>
<dbReference type="Proteomes" id="UP001151760">
    <property type="component" value="Unassembled WGS sequence"/>
</dbReference>
<feature type="coiled-coil region" evidence="1">
    <location>
        <begin position="464"/>
        <end position="505"/>
    </location>
</feature>
<dbReference type="Pfam" id="PF03004">
    <property type="entry name" value="Transposase_24"/>
    <property type="match status" value="1"/>
</dbReference>
<keyword evidence="2" id="KW-0808">Transferase</keyword>
<reference evidence="2" key="1">
    <citation type="journal article" date="2022" name="Int. J. Mol. Sci.">
        <title>Draft Genome of Tanacetum Coccineum: Genomic Comparison of Closely Related Tanacetum-Family Plants.</title>
        <authorList>
            <person name="Yamashiro T."/>
            <person name="Shiraishi A."/>
            <person name="Nakayama K."/>
            <person name="Satake H."/>
        </authorList>
    </citation>
    <scope>NUCLEOTIDE SEQUENCE</scope>
</reference>
<dbReference type="PANTHER" id="PTHR33018">
    <property type="entry name" value="OS10G0338966 PROTEIN-RELATED"/>
    <property type="match status" value="1"/>
</dbReference>
<dbReference type="InterPro" id="IPR004252">
    <property type="entry name" value="Probable_transposase_24"/>
</dbReference>
<name>A0ABQ5GFE6_9ASTR</name>
<evidence type="ECO:0000256" key="1">
    <source>
        <dbReference type="SAM" id="Coils"/>
    </source>
</evidence>
<protein>
    <submittedName>
        <fullName evidence="2">Reverse transcriptase domain-containing protein</fullName>
    </submittedName>
</protein>
<accession>A0ABQ5GFE6</accession>
<sequence length="571" mass="65299">MAARGSRNNIVARRVIDELIDISGERSPPKYLKIFIEQQITDHRRFIARMRDEIRTSTNLISQLNALIAELEASGDYEEVFDLVMELWDDRRDKQDKVADFNRLIAVAEEKIHGKEIDLEMLEAEGNDVAVGCAIGIMETQAIDDQDPLVNYDNDNENDDLGYQSEEYFDEVQEDDENNHSNGNVVKRGITRLYKFRREYGKPDGIKLSVTFDALNRISGKHRALFSSFLGDMVREHIGLKILSWKKVDSEARDKLWDEITRYFDVDLTVRKLVMNRLGQLLRNFRRKLRQTYILPNQNTLSKLNEVPAKYSAILQAEEWVNFVKYTATEEYKVKSAAAKMARSKSVYQHTMGRGGYALVKEKMIEKKEIEPDEEPARGTLWLKGRVNKDGEYPDDEIRSVGDKLKETEDKIKEGTLKVDHGTDAMTVVLGKEKGGYARGVGSGVTYKRYFDLPRSRQASDERILLLQSQLDNERRERQEKELLIQNLSNKMSQTEGMVTKLKNQLAAQGGQFQSMSTQLTPPNVSLVDINPINTSAYEEGGTTGVGCENDASIQEGRMDLQTLERKWKQG</sequence>
<dbReference type="EMBL" id="BQNB010018373">
    <property type="protein sequence ID" value="GJT73677.1"/>
    <property type="molecule type" value="Genomic_DNA"/>
</dbReference>
<keyword evidence="2" id="KW-0695">RNA-directed DNA polymerase</keyword>
<feature type="non-terminal residue" evidence="2">
    <location>
        <position position="571"/>
    </location>
</feature>
<comment type="caution">
    <text evidence="2">The sequence shown here is derived from an EMBL/GenBank/DDBJ whole genome shotgun (WGS) entry which is preliminary data.</text>
</comment>
<dbReference type="GO" id="GO:0003964">
    <property type="term" value="F:RNA-directed DNA polymerase activity"/>
    <property type="evidence" value="ECO:0007669"/>
    <property type="project" value="UniProtKB-KW"/>
</dbReference>
<gene>
    <name evidence="2" type="ORF">Tco_1032963</name>
</gene>
<feature type="coiled-coil region" evidence="1">
    <location>
        <begin position="54"/>
        <end position="125"/>
    </location>
</feature>
<proteinExistence type="predicted"/>
<dbReference type="PANTHER" id="PTHR33018:SF34">
    <property type="entry name" value="OS02G0472350 PROTEIN"/>
    <property type="match status" value="1"/>
</dbReference>
<keyword evidence="3" id="KW-1185">Reference proteome</keyword>
<reference evidence="2" key="2">
    <citation type="submission" date="2022-01" db="EMBL/GenBank/DDBJ databases">
        <authorList>
            <person name="Yamashiro T."/>
            <person name="Shiraishi A."/>
            <person name="Satake H."/>
            <person name="Nakayama K."/>
        </authorList>
    </citation>
    <scope>NUCLEOTIDE SEQUENCE</scope>
</reference>
<keyword evidence="1" id="KW-0175">Coiled coil</keyword>
<evidence type="ECO:0000313" key="3">
    <source>
        <dbReference type="Proteomes" id="UP001151760"/>
    </source>
</evidence>
<keyword evidence="2" id="KW-0548">Nucleotidyltransferase</keyword>